<evidence type="ECO:0000313" key="2">
    <source>
        <dbReference type="EMBL" id="MAA13120.1"/>
    </source>
</evidence>
<organism evidence="2">
    <name type="scientific">Rhipicephalus zambeziensis</name>
    <dbReference type="NCBI Taxonomy" id="60191"/>
    <lineage>
        <taxon>Eukaryota</taxon>
        <taxon>Metazoa</taxon>
        <taxon>Ecdysozoa</taxon>
        <taxon>Arthropoda</taxon>
        <taxon>Chelicerata</taxon>
        <taxon>Arachnida</taxon>
        <taxon>Acari</taxon>
        <taxon>Parasitiformes</taxon>
        <taxon>Ixodida</taxon>
        <taxon>Ixodoidea</taxon>
        <taxon>Ixodidae</taxon>
        <taxon>Rhipicephalinae</taxon>
        <taxon>Rhipicephalus</taxon>
        <taxon>Rhipicephalus</taxon>
    </lineage>
</organism>
<reference evidence="2" key="1">
    <citation type="journal article" date="2017" name="Parasit. Vectors">
        <title>Sialotranscriptomics of Rhipicephalus zambeziensis reveals intricate expression profiles of secretory proteins and suggests tight temporal transcriptional regulation during blood-feeding.</title>
        <authorList>
            <person name="de Castro M.H."/>
            <person name="de Klerk D."/>
            <person name="Pienaar R."/>
            <person name="Rees D.J.G."/>
            <person name="Mans B.J."/>
        </authorList>
    </citation>
    <scope>NUCLEOTIDE SEQUENCE</scope>
    <source>
        <tissue evidence="2">Salivary glands</tissue>
    </source>
</reference>
<evidence type="ECO:0000256" key="1">
    <source>
        <dbReference type="SAM" id="SignalP"/>
    </source>
</evidence>
<feature type="signal peptide" evidence="1">
    <location>
        <begin position="1"/>
        <end position="24"/>
    </location>
</feature>
<name>A0A224YH71_9ACAR</name>
<evidence type="ECO:0008006" key="3">
    <source>
        <dbReference type="Google" id="ProtNLM"/>
    </source>
</evidence>
<dbReference type="AlphaFoldDB" id="A0A224YH71"/>
<dbReference type="Gene3D" id="2.40.128.20">
    <property type="match status" value="1"/>
</dbReference>
<protein>
    <recommendedName>
        <fullName evidence="3">Lipocalin</fullName>
    </recommendedName>
</protein>
<feature type="chain" id="PRO_5012194932" description="Lipocalin" evidence="1">
    <location>
        <begin position="25"/>
        <end position="237"/>
    </location>
</feature>
<proteinExistence type="predicted"/>
<sequence>MTRAFLCQMIFLSVTVCMFPTSSGNLTYWEQHKIKFKTQAENVKWLINNEKNLVLLRMPRSLNRDKALKCLISNYLVTGIGYSYRDVYFEFDVGDISLICRYALKIEVTVGSVYPLIRLFSNGSQRLPEYIHKSYSAMYASTTCMVLRDDATAMQEKPFFYLWTLKNTPKENFKDCLNVYKFTSKVKTVIPEINCSKLEAKIDKVTTSCSINSGAIKGPLSISGTAGERSICLTIRK</sequence>
<dbReference type="InterPro" id="IPR012674">
    <property type="entry name" value="Calycin"/>
</dbReference>
<dbReference type="EMBL" id="GFPF01001974">
    <property type="protein sequence ID" value="MAA13120.1"/>
    <property type="molecule type" value="Transcribed_RNA"/>
</dbReference>
<accession>A0A224YH71</accession>
<keyword evidence="1" id="KW-0732">Signal</keyword>